<feature type="transmembrane region" description="Helical" evidence="6">
    <location>
        <begin position="45"/>
        <end position="67"/>
    </location>
</feature>
<dbReference type="EMBL" id="CP027569">
    <property type="protein sequence ID" value="AVO27323.1"/>
    <property type="molecule type" value="Genomic_DNA"/>
</dbReference>
<organism evidence="8 10">
    <name type="scientific">Megasphaera elsdenii</name>
    <dbReference type="NCBI Taxonomy" id="907"/>
    <lineage>
        <taxon>Bacteria</taxon>
        <taxon>Bacillati</taxon>
        <taxon>Bacillota</taxon>
        <taxon>Negativicutes</taxon>
        <taxon>Veillonellales</taxon>
        <taxon>Veillonellaceae</taxon>
        <taxon>Megasphaera</taxon>
    </lineage>
</organism>
<proteinExistence type="predicted"/>
<dbReference type="GO" id="GO:0035435">
    <property type="term" value="P:phosphate ion transmembrane transport"/>
    <property type="evidence" value="ECO:0007669"/>
    <property type="project" value="TreeGrafter"/>
</dbReference>
<keyword evidence="3 6" id="KW-0812">Transmembrane</keyword>
<keyword evidence="2" id="KW-0813">Transport</keyword>
<dbReference type="PANTHER" id="PTHR11101">
    <property type="entry name" value="PHOSPHATE TRANSPORTER"/>
    <property type="match status" value="1"/>
</dbReference>
<keyword evidence="5 6" id="KW-0472">Membrane</keyword>
<feature type="transmembrane region" description="Helical" evidence="6">
    <location>
        <begin position="305"/>
        <end position="326"/>
    </location>
</feature>
<dbReference type="EMBL" id="JABBJH010000015">
    <property type="protein sequence ID" value="NMK39670.1"/>
    <property type="molecule type" value="Genomic_DNA"/>
</dbReference>
<dbReference type="GeneID" id="97491840"/>
<evidence type="ECO:0000313" key="7">
    <source>
        <dbReference type="EMBL" id="AVO27323.1"/>
    </source>
</evidence>
<dbReference type="GO" id="GO:0016020">
    <property type="term" value="C:membrane"/>
    <property type="evidence" value="ECO:0007669"/>
    <property type="project" value="UniProtKB-SubCell"/>
</dbReference>
<evidence type="ECO:0000256" key="3">
    <source>
        <dbReference type="ARBA" id="ARBA00022692"/>
    </source>
</evidence>
<dbReference type="PANTHER" id="PTHR11101:SF80">
    <property type="entry name" value="PHOSPHATE TRANSPORTER"/>
    <property type="match status" value="1"/>
</dbReference>
<reference evidence="8 10" key="2">
    <citation type="submission" date="2020-04" db="EMBL/GenBank/DDBJ databases">
        <authorList>
            <person name="Hitch T.C.A."/>
            <person name="Wylensek D."/>
            <person name="Clavel T."/>
        </authorList>
    </citation>
    <scope>NUCLEOTIDE SEQUENCE [LARGE SCALE GENOMIC DNA]</scope>
    <source>
        <strain evidence="8 10">WCA-386-APC-2A</strain>
    </source>
</reference>
<evidence type="ECO:0000313" key="10">
    <source>
        <dbReference type="Proteomes" id="UP000536773"/>
    </source>
</evidence>
<dbReference type="Proteomes" id="UP000536773">
    <property type="component" value="Unassembled WGS sequence"/>
</dbReference>
<evidence type="ECO:0000313" key="8">
    <source>
        <dbReference type="EMBL" id="NMK39670.1"/>
    </source>
</evidence>
<reference evidence="7 9" key="1">
    <citation type="journal article" date="2018" name="Genome Announc.">
        <title>Complete genomes of two Megasphaera elsdenii strains, NCIMB 702410 and ATCC 25940.</title>
        <authorList>
            <person name="Hatmaker E.A."/>
            <person name="O'Dell K."/>
            <person name="Riley L.A."/>
            <person name="Klingeman D.M."/>
            <person name="Guss A.M."/>
        </authorList>
    </citation>
    <scope>NUCLEOTIDE SEQUENCE [LARGE SCALE GENOMIC DNA]</scope>
    <source>
        <strain evidence="7 9">NCIMB702410</strain>
    </source>
</reference>
<feature type="transmembrane region" description="Helical" evidence="6">
    <location>
        <begin position="138"/>
        <end position="160"/>
    </location>
</feature>
<dbReference type="Proteomes" id="UP000238358">
    <property type="component" value="Chromosome"/>
</dbReference>
<gene>
    <name evidence="7" type="ORF">C6Y28_06745</name>
    <name evidence="8" type="ORF">HG933_09880</name>
</gene>
<evidence type="ECO:0000256" key="6">
    <source>
        <dbReference type="SAM" id="Phobius"/>
    </source>
</evidence>
<dbReference type="RefSeq" id="WP_014015839.1">
    <property type="nucleotide sequence ID" value="NZ_AP031433.1"/>
</dbReference>
<feature type="transmembrane region" description="Helical" evidence="6">
    <location>
        <begin position="105"/>
        <end position="126"/>
    </location>
</feature>
<sequence length="329" mass="34981">MPEHWLIWAIVLLAVLFDYINGFHDTANAIATSVSTRAITPRHAIMMAACLNFAGAMISTGVAKTIGGDLVLNPAEISLEVIVAALIGSIIWNVLTWYYRIPSSSSHSLIGGVIGAVCISVGPAALDMGGIGKIILSLILSPVVALATGYFVMIGILWIVRKYSPLALNRQFRKMQLLSASLMAFSHGSNDAQKAMGIIALALLSGGYIETMEIPIWVKMACATSMALGTSAGGWRIISTMGTKIFKMESINGFAADLNSSIVIFTATFLHLPVSTTHVVSGSIMGIGSAERVRAVHWGVARSMLVAWVVTIPISAVMSAIIFKIIDFL</sequence>
<evidence type="ECO:0000256" key="5">
    <source>
        <dbReference type="ARBA" id="ARBA00023136"/>
    </source>
</evidence>
<accession>A0A1M6PS62</accession>
<name>A0A1M6PS62_MEGEL</name>
<evidence type="ECO:0000256" key="2">
    <source>
        <dbReference type="ARBA" id="ARBA00022448"/>
    </source>
</evidence>
<evidence type="ECO:0000313" key="9">
    <source>
        <dbReference type="Proteomes" id="UP000238358"/>
    </source>
</evidence>
<dbReference type="AlphaFoldDB" id="A0A1M6PS62"/>
<protein>
    <submittedName>
        <fullName evidence="8">Inorganic phosphate transporter</fullName>
    </submittedName>
</protein>
<feature type="transmembrane region" description="Helical" evidence="6">
    <location>
        <begin position="258"/>
        <end position="284"/>
    </location>
</feature>
<dbReference type="OrthoDB" id="9779554at2"/>
<keyword evidence="4 6" id="KW-1133">Transmembrane helix</keyword>
<evidence type="ECO:0000256" key="1">
    <source>
        <dbReference type="ARBA" id="ARBA00004141"/>
    </source>
</evidence>
<comment type="subcellular location">
    <subcellularLocation>
        <location evidence="1">Membrane</location>
        <topology evidence="1">Multi-pass membrane protein</topology>
    </subcellularLocation>
</comment>
<feature type="transmembrane region" description="Helical" evidence="6">
    <location>
        <begin position="79"/>
        <end position="99"/>
    </location>
</feature>
<dbReference type="InterPro" id="IPR001204">
    <property type="entry name" value="Phos_transporter"/>
</dbReference>
<feature type="transmembrane region" description="Helical" evidence="6">
    <location>
        <begin position="216"/>
        <end position="238"/>
    </location>
</feature>
<dbReference type="GO" id="GO:0005315">
    <property type="term" value="F:phosphate transmembrane transporter activity"/>
    <property type="evidence" value="ECO:0007669"/>
    <property type="project" value="InterPro"/>
</dbReference>
<evidence type="ECO:0000256" key="4">
    <source>
        <dbReference type="ARBA" id="ARBA00022989"/>
    </source>
</evidence>
<dbReference type="Pfam" id="PF01384">
    <property type="entry name" value="PHO4"/>
    <property type="match status" value="1"/>
</dbReference>